<feature type="region of interest" description="Disordered" evidence="1">
    <location>
        <begin position="58"/>
        <end position="84"/>
    </location>
</feature>
<proteinExistence type="predicted"/>
<protein>
    <submittedName>
        <fullName evidence="2">Uncharacterized protein</fullName>
    </submittedName>
</protein>
<evidence type="ECO:0000313" key="3">
    <source>
        <dbReference type="Proteomes" id="UP000267077"/>
    </source>
</evidence>
<dbReference type="OrthoDB" id="5957082at2"/>
<dbReference type="AlphaFoldDB" id="A0A3S0RC97"/>
<feature type="compositionally biased region" description="Basic residues" evidence="1">
    <location>
        <begin position="74"/>
        <end position="84"/>
    </location>
</feature>
<dbReference type="EMBL" id="RYZR01000008">
    <property type="protein sequence ID" value="RUL61524.1"/>
    <property type="molecule type" value="Genomic_DNA"/>
</dbReference>
<dbReference type="RefSeq" id="WP_126675233.1">
    <property type="nucleotide sequence ID" value="NZ_RYZR01000008.1"/>
</dbReference>
<organism evidence="2 3">
    <name type="scientific">Dyella dinghuensis</name>
    <dbReference type="NCBI Taxonomy" id="1920169"/>
    <lineage>
        <taxon>Bacteria</taxon>
        <taxon>Pseudomonadati</taxon>
        <taxon>Pseudomonadota</taxon>
        <taxon>Gammaproteobacteria</taxon>
        <taxon>Lysobacterales</taxon>
        <taxon>Rhodanobacteraceae</taxon>
        <taxon>Dyella</taxon>
    </lineage>
</organism>
<evidence type="ECO:0000313" key="2">
    <source>
        <dbReference type="EMBL" id="RUL61524.1"/>
    </source>
</evidence>
<sequence>MKLLRDFFRLRTAARFPLTGRRDVVRAPRTVTVPQPLNNAADRAPIDMHWQIEAAQGRPLSRWHEHSSAESPRTSRHLHLVSSH</sequence>
<dbReference type="Proteomes" id="UP000267077">
    <property type="component" value="Unassembled WGS sequence"/>
</dbReference>
<keyword evidence="3" id="KW-1185">Reference proteome</keyword>
<reference evidence="2 3" key="1">
    <citation type="submission" date="2018-12" db="EMBL/GenBank/DDBJ databases">
        <title>Dyella dinghuensis sp. nov. DHOA06 and Dyella choica sp. nov. 4M-K27, isolated from forest soil.</title>
        <authorList>
            <person name="Qiu L.-H."/>
            <person name="Gao Z.-H."/>
        </authorList>
    </citation>
    <scope>NUCLEOTIDE SEQUENCE [LARGE SCALE GENOMIC DNA]</scope>
    <source>
        <strain evidence="2 3">DHOA06</strain>
    </source>
</reference>
<comment type="caution">
    <text evidence="2">The sequence shown here is derived from an EMBL/GenBank/DDBJ whole genome shotgun (WGS) entry which is preliminary data.</text>
</comment>
<name>A0A3S0RC97_9GAMM</name>
<accession>A0A3S0RC97</accession>
<evidence type="ECO:0000256" key="1">
    <source>
        <dbReference type="SAM" id="MobiDB-lite"/>
    </source>
</evidence>
<gene>
    <name evidence="2" type="ORF">EKH79_17990</name>
</gene>